<name>A0A560H8X5_9PROT</name>
<dbReference type="InterPro" id="IPR036162">
    <property type="entry name" value="Resolvase-like_N_sf"/>
</dbReference>
<dbReference type="RefSeq" id="WP_145733105.1">
    <property type="nucleotide sequence ID" value="NZ_VITR01000007.1"/>
</dbReference>
<accession>A0A560H8X5</accession>
<evidence type="ECO:0000256" key="2">
    <source>
        <dbReference type="ARBA" id="ARBA00023172"/>
    </source>
</evidence>
<dbReference type="GO" id="GO:0003677">
    <property type="term" value="F:DNA binding"/>
    <property type="evidence" value="ECO:0007669"/>
    <property type="project" value="UniProtKB-KW"/>
</dbReference>
<dbReference type="InterPro" id="IPR050639">
    <property type="entry name" value="SSR_resolvase"/>
</dbReference>
<dbReference type="Proteomes" id="UP000315751">
    <property type="component" value="Unassembled WGS sequence"/>
</dbReference>
<dbReference type="InterPro" id="IPR006119">
    <property type="entry name" value="Resolv_N"/>
</dbReference>
<sequence>MAAAKIVAYYRVSTKRQGQSGLGLEAQQAAVLGYLKGTCGGLVAEFTEIESGKVNTRPQLQAALAACRLHSATLVIAKLDRLSRNAAFLLSLRDAGVDFVAADMPNANRLTVGIMAVVAEAEREMISARTKEALAAAKARGVVLGGDRGHLASVSAQGRVIALEKRRAKALQRARDLAPIIRELQASGITSARGLAKALNARGWPAPRGGEWQTSQLQIVLRNLAAA</sequence>
<evidence type="ECO:0000256" key="1">
    <source>
        <dbReference type="ARBA" id="ARBA00023125"/>
    </source>
</evidence>
<feature type="domain" description="Resolvase/invertase-type recombinase catalytic" evidence="3">
    <location>
        <begin position="5"/>
        <end position="141"/>
    </location>
</feature>
<dbReference type="Gene3D" id="3.40.50.1390">
    <property type="entry name" value="Resolvase, N-terminal catalytic domain"/>
    <property type="match status" value="1"/>
</dbReference>
<protein>
    <submittedName>
        <fullName evidence="4">DNA invertase Pin-like site-specific DNA recombinase</fullName>
    </submittedName>
</protein>
<dbReference type="EMBL" id="VITR01000007">
    <property type="protein sequence ID" value="TWB41940.1"/>
    <property type="molecule type" value="Genomic_DNA"/>
</dbReference>
<gene>
    <name evidence="4" type="ORF">FBZ90_107319</name>
</gene>
<proteinExistence type="predicted"/>
<comment type="caution">
    <text evidence="4">The sequence shown here is derived from an EMBL/GenBank/DDBJ whole genome shotgun (WGS) entry which is preliminary data.</text>
</comment>
<evidence type="ECO:0000313" key="4">
    <source>
        <dbReference type="EMBL" id="TWB41940.1"/>
    </source>
</evidence>
<dbReference type="SMART" id="SM00857">
    <property type="entry name" value="Resolvase"/>
    <property type="match status" value="1"/>
</dbReference>
<organism evidence="4 5">
    <name type="scientific">Nitrospirillum amazonense</name>
    <dbReference type="NCBI Taxonomy" id="28077"/>
    <lineage>
        <taxon>Bacteria</taxon>
        <taxon>Pseudomonadati</taxon>
        <taxon>Pseudomonadota</taxon>
        <taxon>Alphaproteobacteria</taxon>
        <taxon>Rhodospirillales</taxon>
        <taxon>Azospirillaceae</taxon>
        <taxon>Nitrospirillum</taxon>
    </lineage>
</organism>
<dbReference type="OrthoDB" id="2290206at2"/>
<dbReference type="PANTHER" id="PTHR30461:SF2">
    <property type="entry name" value="SERINE RECOMBINASE PINE-RELATED"/>
    <property type="match status" value="1"/>
</dbReference>
<dbReference type="CDD" id="cd00338">
    <property type="entry name" value="Ser_Recombinase"/>
    <property type="match status" value="1"/>
</dbReference>
<dbReference type="PANTHER" id="PTHR30461">
    <property type="entry name" value="DNA-INVERTASE FROM LAMBDOID PROPHAGE"/>
    <property type="match status" value="1"/>
</dbReference>
<dbReference type="PROSITE" id="PS51736">
    <property type="entry name" value="RECOMBINASES_3"/>
    <property type="match status" value="1"/>
</dbReference>
<dbReference type="Pfam" id="PF00239">
    <property type="entry name" value="Resolvase"/>
    <property type="match status" value="1"/>
</dbReference>
<evidence type="ECO:0000313" key="5">
    <source>
        <dbReference type="Proteomes" id="UP000315751"/>
    </source>
</evidence>
<dbReference type="GO" id="GO:0000150">
    <property type="term" value="F:DNA strand exchange activity"/>
    <property type="evidence" value="ECO:0007669"/>
    <property type="project" value="InterPro"/>
</dbReference>
<dbReference type="AlphaFoldDB" id="A0A560H8X5"/>
<keyword evidence="2" id="KW-0233">DNA recombination</keyword>
<reference evidence="4 5" key="1">
    <citation type="submission" date="2019-06" db="EMBL/GenBank/DDBJ databases">
        <title>Genomic Encyclopedia of Type Strains, Phase IV (KMG-V): Genome sequencing to study the core and pangenomes of soil and plant-associated prokaryotes.</title>
        <authorList>
            <person name="Whitman W."/>
        </authorList>
    </citation>
    <scope>NUCLEOTIDE SEQUENCE [LARGE SCALE GENOMIC DNA]</scope>
    <source>
        <strain evidence="4 5">BR 11622</strain>
    </source>
</reference>
<dbReference type="SUPFAM" id="SSF53041">
    <property type="entry name" value="Resolvase-like"/>
    <property type="match status" value="1"/>
</dbReference>
<keyword evidence="1" id="KW-0238">DNA-binding</keyword>
<keyword evidence="5" id="KW-1185">Reference proteome</keyword>
<evidence type="ECO:0000259" key="3">
    <source>
        <dbReference type="PROSITE" id="PS51736"/>
    </source>
</evidence>